<name>A0A8S5SH39_9CAUD</name>
<organism evidence="1">
    <name type="scientific">Siphoviridae sp. ctBCr48</name>
    <dbReference type="NCBI Taxonomy" id="2827802"/>
    <lineage>
        <taxon>Viruses</taxon>
        <taxon>Duplodnaviria</taxon>
        <taxon>Heunggongvirae</taxon>
        <taxon>Uroviricota</taxon>
        <taxon>Caudoviricetes</taxon>
    </lineage>
</organism>
<sequence>MNLRDLTLFILNLFCIGIGAYDRRIKYSVYGVINEFT</sequence>
<reference evidence="1" key="1">
    <citation type="journal article" date="2021" name="Proc. Natl. Acad. Sci. U.S.A.">
        <title>A Catalog of Tens of Thousands of Viruses from Human Metagenomes Reveals Hidden Associations with Chronic Diseases.</title>
        <authorList>
            <person name="Tisza M.J."/>
            <person name="Buck C.B."/>
        </authorList>
    </citation>
    <scope>NUCLEOTIDE SEQUENCE</scope>
    <source>
        <strain evidence="1">CtBCr48</strain>
    </source>
</reference>
<dbReference type="EMBL" id="BK032595">
    <property type="protein sequence ID" value="DAF50329.1"/>
    <property type="molecule type" value="Genomic_DNA"/>
</dbReference>
<proteinExistence type="predicted"/>
<accession>A0A8S5SH39</accession>
<protein>
    <submittedName>
        <fullName evidence="1">Uncharacterized protein</fullName>
    </submittedName>
</protein>
<evidence type="ECO:0000313" key="1">
    <source>
        <dbReference type="EMBL" id="DAF50329.1"/>
    </source>
</evidence>